<dbReference type="PANTHER" id="PTHR47211:SF4">
    <property type="entry name" value="MYB_SANT-LIKE DNA-BINDING DOMAIN PROTEIN"/>
    <property type="match status" value="1"/>
</dbReference>
<organism evidence="2 3">
    <name type="scientific">Vigna radiata var. radiata</name>
    <name type="common">Mung bean</name>
    <name type="synonym">Phaseolus aureus</name>
    <dbReference type="NCBI Taxonomy" id="3916"/>
    <lineage>
        <taxon>Eukaryota</taxon>
        <taxon>Viridiplantae</taxon>
        <taxon>Streptophyta</taxon>
        <taxon>Embryophyta</taxon>
        <taxon>Tracheophyta</taxon>
        <taxon>Spermatophyta</taxon>
        <taxon>Magnoliopsida</taxon>
        <taxon>eudicotyledons</taxon>
        <taxon>Gunneridae</taxon>
        <taxon>Pentapetalae</taxon>
        <taxon>rosids</taxon>
        <taxon>fabids</taxon>
        <taxon>Fabales</taxon>
        <taxon>Fabaceae</taxon>
        <taxon>Papilionoideae</taxon>
        <taxon>50 kb inversion clade</taxon>
        <taxon>NPAAA clade</taxon>
        <taxon>indigoferoid/millettioid clade</taxon>
        <taxon>Phaseoleae</taxon>
        <taxon>Vigna</taxon>
    </lineage>
</organism>
<dbReference type="GeneID" id="106766412"/>
<evidence type="ECO:0000313" key="3">
    <source>
        <dbReference type="RefSeq" id="XP_014506627.1"/>
    </source>
</evidence>
<dbReference type="STRING" id="3916.A0A1S3UKR6"/>
<reference evidence="2" key="1">
    <citation type="journal article" date="2014" name="Nat. Commun.">
        <title>Genome sequence of mungbean and insights into evolution within Vigna species.</title>
        <authorList>
            <person name="Kang Y.J."/>
            <person name="Kim S.K."/>
            <person name="Kim M.Y."/>
            <person name="Lestari P."/>
            <person name="Kim K.H."/>
            <person name="Ha B.K."/>
            <person name="Jun T.H."/>
            <person name="Hwang W.J."/>
            <person name="Lee T."/>
            <person name="Lee J."/>
            <person name="Shim S."/>
            <person name="Yoon M.Y."/>
            <person name="Jang Y.E."/>
            <person name="Han K.S."/>
            <person name="Taeprayoon P."/>
            <person name="Yoon N."/>
            <person name="Somta P."/>
            <person name="Tanya P."/>
            <person name="Kim K.S."/>
            <person name="Gwag J.G."/>
            <person name="Moon J.K."/>
            <person name="Lee Y.H."/>
            <person name="Park B.S."/>
            <person name="Bombarely A."/>
            <person name="Doyle J.J."/>
            <person name="Jackson S.A."/>
            <person name="Schafleitner R."/>
            <person name="Srinives P."/>
            <person name="Varshney R.K."/>
            <person name="Lee S.H."/>
        </authorList>
    </citation>
    <scope>NUCLEOTIDE SEQUENCE [LARGE SCALE GENOMIC DNA]</scope>
    <source>
        <strain evidence="2">cv. VC1973A</strain>
    </source>
</reference>
<accession>A0A1S3UKR6</accession>
<protein>
    <submittedName>
        <fullName evidence="3">Uncharacterized protein LOC106766412</fullName>
    </submittedName>
</protein>
<keyword evidence="2" id="KW-1185">Reference proteome</keyword>
<evidence type="ECO:0000313" key="2">
    <source>
        <dbReference type="Proteomes" id="UP000087766"/>
    </source>
</evidence>
<name>A0A1S3UKR6_VIGRR</name>
<dbReference type="PANTHER" id="PTHR47211">
    <property type="entry name" value="TRIHELIX TRANSCRIPTION FACTOR ASR3"/>
    <property type="match status" value="1"/>
</dbReference>
<gene>
    <name evidence="3" type="primary">LOC106766412</name>
</gene>
<dbReference type="OrthoDB" id="1744806at2759"/>
<dbReference type="AlphaFoldDB" id="A0A1S3UKR6"/>
<dbReference type="Proteomes" id="UP000087766">
    <property type="component" value="Chromosome 7"/>
</dbReference>
<reference evidence="3" key="2">
    <citation type="submission" date="2025-08" db="UniProtKB">
        <authorList>
            <consortium name="RefSeq"/>
        </authorList>
    </citation>
    <scope>IDENTIFICATION</scope>
    <source>
        <tissue evidence="3">Leaf</tissue>
    </source>
</reference>
<dbReference type="RefSeq" id="XP_014506627.1">
    <property type="nucleotide sequence ID" value="XM_014651141.1"/>
</dbReference>
<evidence type="ECO:0000256" key="1">
    <source>
        <dbReference type="SAM" id="MobiDB-lite"/>
    </source>
</evidence>
<feature type="region of interest" description="Disordered" evidence="1">
    <location>
        <begin position="80"/>
        <end position="103"/>
    </location>
</feature>
<feature type="region of interest" description="Disordered" evidence="1">
    <location>
        <begin position="127"/>
        <end position="162"/>
    </location>
</feature>
<dbReference type="KEGG" id="vra:106766412"/>
<proteinExistence type="predicted"/>
<sequence length="162" mass="17779">MRNDLRRERKLPGYFDREVYNILDSPSTAAAATVETPTAAVEAAVDEEVHLYDSNRRVGSDDGLFSDCEKEEVLLSAPSKDVPAPVPISAPTGGPSHLLPPPEVVVLPTHHGHPPYVAQHQQQAVFGSYDPLPPSMNKVEDEDAREEMIEKKTLAQQSDLGW</sequence>